<dbReference type="InterPro" id="IPR002645">
    <property type="entry name" value="STAS_dom"/>
</dbReference>
<organism evidence="2 3">
    <name type="scientific">Sporomusa malonica</name>
    <dbReference type="NCBI Taxonomy" id="112901"/>
    <lineage>
        <taxon>Bacteria</taxon>
        <taxon>Bacillati</taxon>
        <taxon>Bacillota</taxon>
        <taxon>Negativicutes</taxon>
        <taxon>Selenomonadales</taxon>
        <taxon>Sporomusaceae</taxon>
        <taxon>Sporomusa</taxon>
    </lineage>
</organism>
<dbReference type="AlphaFoldDB" id="A0A1W2E6R2"/>
<dbReference type="Pfam" id="PF01740">
    <property type="entry name" value="STAS"/>
    <property type="match status" value="1"/>
</dbReference>
<sequence>MNAVNRKIVVDIGPECLAVNSDTIRNKILTSLVTQKIEICLDFVNTRHIDAAGIGVIAAMLFEGRRRGITFSMRGATGSVLDMLIITGMNRVLTDEIISEQS</sequence>
<dbReference type="OrthoDB" id="1683163at2"/>
<reference evidence="2 3" key="1">
    <citation type="submission" date="2017-04" db="EMBL/GenBank/DDBJ databases">
        <authorList>
            <person name="Afonso C.L."/>
            <person name="Miller P.J."/>
            <person name="Scott M.A."/>
            <person name="Spackman E."/>
            <person name="Goraichik I."/>
            <person name="Dimitrov K.M."/>
            <person name="Suarez D.L."/>
            <person name="Swayne D.E."/>
        </authorList>
    </citation>
    <scope>NUCLEOTIDE SEQUENCE [LARGE SCALE GENOMIC DNA]</scope>
    <source>
        <strain evidence="2 3">DSM 5090</strain>
    </source>
</reference>
<protein>
    <submittedName>
        <fullName evidence="2">Anti-anti-sigma factor</fullName>
    </submittedName>
</protein>
<dbReference type="EMBL" id="FWXI01000021">
    <property type="protein sequence ID" value="SMD05431.1"/>
    <property type="molecule type" value="Genomic_DNA"/>
</dbReference>
<evidence type="ECO:0000313" key="2">
    <source>
        <dbReference type="EMBL" id="SMD05431.1"/>
    </source>
</evidence>
<dbReference type="RefSeq" id="WP_084577618.1">
    <property type="nucleotide sequence ID" value="NZ_CP155572.1"/>
</dbReference>
<proteinExistence type="predicted"/>
<accession>A0A1W2E6R2</accession>
<feature type="domain" description="STAS" evidence="1">
    <location>
        <begin position="1"/>
        <end position="102"/>
    </location>
</feature>
<dbReference type="Proteomes" id="UP000192738">
    <property type="component" value="Unassembled WGS sequence"/>
</dbReference>
<evidence type="ECO:0000259" key="1">
    <source>
        <dbReference type="PROSITE" id="PS50801"/>
    </source>
</evidence>
<gene>
    <name evidence="2" type="ORF">SAMN04488500_12152</name>
</gene>
<name>A0A1W2E6R2_9FIRM</name>
<dbReference type="SUPFAM" id="SSF52091">
    <property type="entry name" value="SpoIIaa-like"/>
    <property type="match status" value="1"/>
</dbReference>
<dbReference type="CDD" id="cd07043">
    <property type="entry name" value="STAS_anti-anti-sigma_factors"/>
    <property type="match status" value="1"/>
</dbReference>
<dbReference type="InterPro" id="IPR036513">
    <property type="entry name" value="STAS_dom_sf"/>
</dbReference>
<dbReference type="Gene3D" id="3.30.750.24">
    <property type="entry name" value="STAS domain"/>
    <property type="match status" value="1"/>
</dbReference>
<evidence type="ECO:0000313" key="3">
    <source>
        <dbReference type="Proteomes" id="UP000192738"/>
    </source>
</evidence>
<dbReference type="PROSITE" id="PS50801">
    <property type="entry name" value="STAS"/>
    <property type="match status" value="1"/>
</dbReference>
<keyword evidence="3" id="KW-1185">Reference proteome</keyword>